<evidence type="ECO:0000256" key="8">
    <source>
        <dbReference type="ARBA" id="ARBA00023180"/>
    </source>
</evidence>
<protein>
    <recommendedName>
        <fullName evidence="11">O-fucosyltransferase family protein</fullName>
    </recommendedName>
</protein>
<dbReference type="OrthoDB" id="1868072at2759"/>
<keyword evidence="7 12" id="KW-0472">Membrane</keyword>
<keyword evidence="9" id="KW-0294">Fucose metabolism</keyword>
<dbReference type="PIRSF" id="PIRSF009360">
    <property type="entry name" value="UCP009360"/>
    <property type="match status" value="1"/>
</dbReference>
<dbReference type="Pfam" id="PF10250">
    <property type="entry name" value="O-FucT"/>
    <property type="match status" value="2"/>
</dbReference>
<comment type="subcellular location">
    <subcellularLocation>
        <location evidence="1">Membrane</location>
        <topology evidence="1">Single-pass membrane protein</topology>
    </subcellularLocation>
</comment>
<name>A0A8K0HYE0_COCNU</name>
<keyword evidence="10" id="KW-0119">Carbohydrate metabolism</keyword>
<evidence type="ECO:0000256" key="6">
    <source>
        <dbReference type="ARBA" id="ARBA00022989"/>
    </source>
</evidence>
<evidence type="ECO:0000256" key="5">
    <source>
        <dbReference type="ARBA" id="ARBA00022692"/>
    </source>
</evidence>
<evidence type="ECO:0000256" key="9">
    <source>
        <dbReference type="ARBA" id="ARBA00023253"/>
    </source>
</evidence>
<reference evidence="13" key="1">
    <citation type="journal article" date="2017" name="Gigascience">
        <title>The genome draft of coconut (Cocos nucifera).</title>
        <authorList>
            <person name="Xiao Y."/>
            <person name="Xu P."/>
            <person name="Fan H."/>
            <person name="Baudouin L."/>
            <person name="Xia W."/>
            <person name="Bocs S."/>
            <person name="Xu J."/>
            <person name="Li Q."/>
            <person name="Guo A."/>
            <person name="Zhou L."/>
            <person name="Li J."/>
            <person name="Wu Y."/>
            <person name="Ma Z."/>
            <person name="Armero A."/>
            <person name="Issali A.E."/>
            <person name="Liu N."/>
            <person name="Peng M."/>
            <person name="Yang Y."/>
        </authorList>
    </citation>
    <scope>NUCLEOTIDE SEQUENCE</scope>
    <source>
        <tissue evidence="13">Spear leaf of Hainan Tall coconut</tissue>
    </source>
</reference>
<dbReference type="InterPro" id="IPR019378">
    <property type="entry name" value="GDP-Fuc_O-FucTrfase"/>
</dbReference>
<evidence type="ECO:0000313" key="13">
    <source>
        <dbReference type="EMBL" id="KAG1330272.1"/>
    </source>
</evidence>
<dbReference type="GO" id="GO:0016757">
    <property type="term" value="F:glycosyltransferase activity"/>
    <property type="evidence" value="ECO:0007669"/>
    <property type="project" value="UniProtKB-KW"/>
</dbReference>
<dbReference type="GO" id="GO:0006004">
    <property type="term" value="P:fucose metabolic process"/>
    <property type="evidence" value="ECO:0007669"/>
    <property type="project" value="UniProtKB-KW"/>
</dbReference>
<accession>A0A8K0HYE0</accession>
<dbReference type="InterPro" id="IPR052272">
    <property type="entry name" value="GT106_glycosyltransferase"/>
</dbReference>
<evidence type="ECO:0000256" key="1">
    <source>
        <dbReference type="ARBA" id="ARBA00004167"/>
    </source>
</evidence>
<evidence type="ECO:0000256" key="7">
    <source>
        <dbReference type="ARBA" id="ARBA00023136"/>
    </source>
</evidence>
<keyword evidence="5 12" id="KW-0812">Transmembrane</keyword>
<feature type="transmembrane region" description="Helical" evidence="12">
    <location>
        <begin position="79"/>
        <end position="100"/>
    </location>
</feature>
<dbReference type="PANTHER" id="PTHR31933">
    <property type="entry name" value="O-FUCOSYLTRANSFERASE 2-RELATED"/>
    <property type="match status" value="1"/>
</dbReference>
<evidence type="ECO:0000256" key="4">
    <source>
        <dbReference type="ARBA" id="ARBA00022679"/>
    </source>
</evidence>
<comment type="caution">
    <text evidence="13">The sequence shown here is derived from an EMBL/GenBank/DDBJ whole genome shotgun (WGS) entry which is preliminary data.</text>
</comment>
<keyword evidence="6 12" id="KW-1133">Transmembrane helix</keyword>
<dbReference type="Proteomes" id="UP000797356">
    <property type="component" value="Chromosome 2"/>
</dbReference>
<evidence type="ECO:0000313" key="14">
    <source>
        <dbReference type="Proteomes" id="UP000797356"/>
    </source>
</evidence>
<keyword evidence="14" id="KW-1185">Reference proteome</keyword>
<gene>
    <name evidence="13" type="ORF">COCNU_02G002400</name>
</gene>
<evidence type="ECO:0000256" key="3">
    <source>
        <dbReference type="ARBA" id="ARBA00022676"/>
    </source>
</evidence>
<evidence type="ECO:0000256" key="12">
    <source>
        <dbReference type="SAM" id="Phobius"/>
    </source>
</evidence>
<sequence length="622" mass="70485">MLLIFDMGKEGSVRNLHHPSHVDGSGNAKASWTKKNYQGRYVSPANALLVHGMKNDPASFGTSKATPCMKRQMVICKHLRMVAFVVGLMCSFFLLDSLMLTVIHHISFRNGPGPRKSKVLQDVRSRFDDMEKDEKIMYGRLISLASTALAKNEFQHGSFAQWKEPEQATTWRPCADKHNLVHQAEHAKKQTGYILVSANGGLNQQRVAVCNAVAVAALLNATLVLPKFLYSTVWQDTSQFGDIYQEEYFINYLKDDVNIVKELPSHLQLLDIEAIGSQITDMDVMKEAKPMYFVKVVLPLLLKNDVVHFLGFGNRLAFDPLPSNLQIAAVNIKEFGDIYQEEYFINYLKDDVNIVKELPSHLQLLDIEAIGSQITDMDVMKEAKPMYFVKVVLPLLLKNDVVHFLGFGNRLAFDPLPSNLQIAAVNIKEKLRCKCNFHALKFVPRIQDIGSLLVRRIRKYESGLTELDKHLLGSYMPDTPTKGHNVSGGPARYLALHMRFEMDMVAYSLCDFGGGERERRELQAYREIHFPTLIMRIRNNSISPEELRNLGRCPLMPEEAALMLSALGFKRETYIYLAGSQIYGGQSRMLPFTRLYPNLITKQDLLSSIYVSENEKSVSWVA</sequence>
<dbReference type="GO" id="GO:0016020">
    <property type="term" value="C:membrane"/>
    <property type="evidence" value="ECO:0007669"/>
    <property type="project" value="UniProtKB-SubCell"/>
</dbReference>
<keyword evidence="8" id="KW-0325">Glycoprotein</keyword>
<evidence type="ECO:0000256" key="11">
    <source>
        <dbReference type="ARBA" id="ARBA00030350"/>
    </source>
</evidence>
<organism evidence="13 14">
    <name type="scientific">Cocos nucifera</name>
    <name type="common">Coconut palm</name>
    <dbReference type="NCBI Taxonomy" id="13894"/>
    <lineage>
        <taxon>Eukaryota</taxon>
        <taxon>Viridiplantae</taxon>
        <taxon>Streptophyta</taxon>
        <taxon>Embryophyta</taxon>
        <taxon>Tracheophyta</taxon>
        <taxon>Spermatophyta</taxon>
        <taxon>Magnoliopsida</taxon>
        <taxon>Liliopsida</taxon>
        <taxon>Arecaceae</taxon>
        <taxon>Arecoideae</taxon>
        <taxon>Cocoseae</taxon>
        <taxon>Attaleinae</taxon>
        <taxon>Cocos</taxon>
    </lineage>
</organism>
<comment type="similarity">
    <text evidence="2">Belongs to the glycosyltransferase GT106 family.</text>
</comment>
<evidence type="ECO:0000256" key="2">
    <source>
        <dbReference type="ARBA" id="ARBA00007737"/>
    </source>
</evidence>
<proteinExistence type="inferred from homology"/>
<dbReference type="PANTHER" id="PTHR31933:SF4">
    <property type="entry name" value="O-FUCOSYLTRANSFERASE 8"/>
    <property type="match status" value="1"/>
</dbReference>
<dbReference type="EMBL" id="CM017873">
    <property type="protein sequence ID" value="KAG1330272.1"/>
    <property type="molecule type" value="Genomic_DNA"/>
</dbReference>
<keyword evidence="4" id="KW-0808">Transferase</keyword>
<keyword evidence="3" id="KW-0328">Glycosyltransferase</keyword>
<evidence type="ECO:0000256" key="10">
    <source>
        <dbReference type="ARBA" id="ARBA00023277"/>
    </source>
</evidence>
<dbReference type="AlphaFoldDB" id="A0A8K0HYE0"/>
<reference evidence="13" key="2">
    <citation type="submission" date="2019-07" db="EMBL/GenBank/DDBJ databases">
        <authorList>
            <person name="Yang Y."/>
            <person name="Bocs S."/>
            <person name="Baudouin L."/>
        </authorList>
    </citation>
    <scope>NUCLEOTIDE SEQUENCE</scope>
    <source>
        <tissue evidence="13">Spear leaf of Hainan Tall coconut</tissue>
    </source>
</reference>
<dbReference type="InterPro" id="IPR024709">
    <property type="entry name" value="FucosylTrfase_pln"/>
</dbReference>